<comment type="caution">
    <text evidence="1">The sequence shown here is derived from an EMBL/GenBank/DDBJ whole genome shotgun (WGS) entry which is preliminary data.</text>
</comment>
<keyword evidence="2" id="KW-1185">Reference proteome</keyword>
<dbReference type="AlphaFoldDB" id="A0A1R1EF44"/>
<dbReference type="STRING" id="297318.BK138_27270"/>
<dbReference type="RefSeq" id="WP_076174457.1">
    <property type="nucleotide sequence ID" value="NZ_MRTP01000011.1"/>
</dbReference>
<organism evidence="1 2">
    <name type="scientific">Paenibacillus rhizosphaerae</name>
    <dbReference type="NCBI Taxonomy" id="297318"/>
    <lineage>
        <taxon>Bacteria</taxon>
        <taxon>Bacillati</taxon>
        <taxon>Bacillota</taxon>
        <taxon>Bacilli</taxon>
        <taxon>Bacillales</taxon>
        <taxon>Paenibacillaceae</taxon>
        <taxon>Paenibacillus</taxon>
    </lineage>
</organism>
<name>A0A1R1EF44_9BACL</name>
<dbReference type="Proteomes" id="UP000187172">
    <property type="component" value="Unassembled WGS sequence"/>
</dbReference>
<sequence length="118" mass="12765">MSREQAFLHMLDAASKIQWNIAMILEAKAVEAEKMRNWTLNHLNSDAFASHENQLSEPLQIHGQIVELLEGLTKMENGLCSNLKALLVQEEEEYGGGGGGGEGMFGGGDYGGLGDMGK</sequence>
<accession>A0A1R1EF44</accession>
<dbReference type="GO" id="GO:0004519">
    <property type="term" value="F:endonuclease activity"/>
    <property type="evidence" value="ECO:0007669"/>
    <property type="project" value="UniProtKB-KW"/>
</dbReference>
<dbReference type="EMBL" id="MRTP01000011">
    <property type="protein sequence ID" value="OMF50453.1"/>
    <property type="molecule type" value="Genomic_DNA"/>
</dbReference>
<protein>
    <submittedName>
        <fullName evidence="1">Restriction endonuclease subunit S</fullName>
    </submittedName>
</protein>
<reference evidence="1 2" key="1">
    <citation type="submission" date="2016-11" db="EMBL/GenBank/DDBJ databases">
        <title>Paenibacillus species isolates.</title>
        <authorList>
            <person name="Beno S.M."/>
        </authorList>
    </citation>
    <scope>NUCLEOTIDE SEQUENCE [LARGE SCALE GENOMIC DNA]</scope>
    <source>
        <strain evidence="1 2">FSL R5-0378</strain>
    </source>
</reference>
<keyword evidence="1" id="KW-0378">Hydrolase</keyword>
<keyword evidence="1" id="KW-0255">Endonuclease</keyword>
<dbReference type="InterPro" id="IPR058705">
    <property type="entry name" value="A_ENA"/>
</dbReference>
<gene>
    <name evidence="1" type="ORF">BK138_27270</name>
</gene>
<proteinExistence type="predicted"/>
<evidence type="ECO:0000313" key="1">
    <source>
        <dbReference type="EMBL" id="OMF50453.1"/>
    </source>
</evidence>
<evidence type="ECO:0000313" key="2">
    <source>
        <dbReference type="Proteomes" id="UP000187172"/>
    </source>
</evidence>
<dbReference type="Pfam" id="PF26595">
    <property type="entry name" value="A_ENA"/>
    <property type="match status" value="1"/>
</dbReference>
<keyword evidence="1" id="KW-0540">Nuclease</keyword>